<gene>
    <name evidence="6" type="ORF">FPE01S_01_12870</name>
</gene>
<evidence type="ECO:0000313" key="7">
    <source>
        <dbReference type="Proteomes" id="UP000033121"/>
    </source>
</evidence>
<feature type="signal peptide" evidence="4">
    <location>
        <begin position="1"/>
        <end position="19"/>
    </location>
</feature>
<keyword evidence="7" id="KW-1185">Reference proteome</keyword>
<evidence type="ECO:0000256" key="2">
    <source>
        <dbReference type="ARBA" id="ARBA00009009"/>
    </source>
</evidence>
<dbReference type="InterPro" id="IPR045155">
    <property type="entry name" value="Beta-lactam_cat"/>
</dbReference>
<dbReference type="EC" id="3.5.2.6" evidence="3"/>
<dbReference type="OrthoDB" id="1422836at2"/>
<comment type="catalytic activity">
    <reaction evidence="1">
        <text>a beta-lactam + H2O = a substituted beta-amino acid</text>
        <dbReference type="Rhea" id="RHEA:20401"/>
        <dbReference type="ChEBI" id="CHEBI:15377"/>
        <dbReference type="ChEBI" id="CHEBI:35627"/>
        <dbReference type="ChEBI" id="CHEBI:140347"/>
        <dbReference type="EC" id="3.5.2.6"/>
    </reaction>
</comment>
<feature type="domain" description="Beta-lactamase class A catalytic" evidence="5">
    <location>
        <begin position="42"/>
        <end position="257"/>
    </location>
</feature>
<evidence type="ECO:0000256" key="3">
    <source>
        <dbReference type="ARBA" id="ARBA00012865"/>
    </source>
</evidence>
<dbReference type="Proteomes" id="UP000033121">
    <property type="component" value="Unassembled WGS sequence"/>
</dbReference>
<name>A0A0E9MXD4_9BACT</name>
<dbReference type="InterPro" id="IPR000871">
    <property type="entry name" value="Beta-lactam_class-A"/>
</dbReference>
<proteinExistence type="inferred from homology"/>
<reference evidence="6 7" key="1">
    <citation type="submission" date="2015-04" db="EMBL/GenBank/DDBJ databases">
        <title>Whole genome shotgun sequence of Flavihumibacter petaseus NBRC 106054.</title>
        <authorList>
            <person name="Miyazawa S."/>
            <person name="Hosoyama A."/>
            <person name="Hashimoto M."/>
            <person name="Noguchi M."/>
            <person name="Tsuchikane K."/>
            <person name="Ohji S."/>
            <person name="Yamazoe A."/>
            <person name="Ichikawa N."/>
            <person name="Kimura A."/>
            <person name="Fujita N."/>
        </authorList>
    </citation>
    <scope>NUCLEOTIDE SEQUENCE [LARGE SCALE GENOMIC DNA]</scope>
    <source>
        <strain evidence="6 7">NBRC 106054</strain>
    </source>
</reference>
<dbReference type="InterPro" id="IPR012338">
    <property type="entry name" value="Beta-lactam/transpept-like"/>
</dbReference>
<protein>
    <recommendedName>
        <fullName evidence="3">beta-lactamase</fullName>
        <ecNumber evidence="3">3.5.2.6</ecNumber>
    </recommendedName>
</protein>
<dbReference type="GO" id="GO:0030655">
    <property type="term" value="P:beta-lactam antibiotic catabolic process"/>
    <property type="evidence" value="ECO:0007669"/>
    <property type="project" value="InterPro"/>
</dbReference>
<evidence type="ECO:0000313" key="6">
    <source>
        <dbReference type="EMBL" id="GAO42274.1"/>
    </source>
</evidence>
<dbReference type="Pfam" id="PF13354">
    <property type="entry name" value="Beta-lactamase2"/>
    <property type="match status" value="1"/>
</dbReference>
<dbReference type="Gene3D" id="3.40.710.10">
    <property type="entry name" value="DD-peptidase/beta-lactamase superfamily"/>
    <property type="match status" value="1"/>
</dbReference>
<accession>A0A0E9MXD4</accession>
<dbReference type="GO" id="GO:0046677">
    <property type="term" value="P:response to antibiotic"/>
    <property type="evidence" value="ECO:0007669"/>
    <property type="project" value="InterPro"/>
</dbReference>
<feature type="chain" id="PRO_5002429936" description="beta-lactamase" evidence="4">
    <location>
        <begin position="20"/>
        <end position="308"/>
    </location>
</feature>
<dbReference type="PANTHER" id="PTHR35333">
    <property type="entry name" value="BETA-LACTAMASE"/>
    <property type="match status" value="1"/>
</dbReference>
<sequence length="308" mass="34709">MRAVTCLISCLLCCTIVAAQPADKKLEARIRPLLENFPGDAGIYVKNLRSGKTVNIAADTVFPTASMIKIPILLGIMKKLEKGELYYHQQLVYKDSLLYEGEDLLGSFKSGEKIELSKLLLLMASMSDNTASLWLQSLAGGGIRINQLLDSLGFVSTRMNSRTTGREAFRNIYGWGQTSPKEMSALLERIYRDALVNDTLKDRMLRTLSRNYWDEEALSQIPPEIQTFSKNGAVDASRSETVLVMAPHGPYLFTVMTKNLSDTTWQSNNPGWILARKLSRLLWEYFEPGYQWSPVMEVTGNPRTDRHD</sequence>
<evidence type="ECO:0000256" key="4">
    <source>
        <dbReference type="SAM" id="SignalP"/>
    </source>
</evidence>
<dbReference type="MEROPS" id="S11.A01"/>
<dbReference type="EMBL" id="BBWV01000001">
    <property type="protein sequence ID" value="GAO42274.1"/>
    <property type="molecule type" value="Genomic_DNA"/>
</dbReference>
<dbReference type="PANTHER" id="PTHR35333:SF3">
    <property type="entry name" value="BETA-LACTAMASE-TYPE TRANSPEPTIDASE FOLD CONTAINING PROTEIN"/>
    <property type="match status" value="1"/>
</dbReference>
<dbReference type="SUPFAM" id="SSF56601">
    <property type="entry name" value="beta-lactamase/transpeptidase-like"/>
    <property type="match status" value="1"/>
</dbReference>
<dbReference type="RefSeq" id="WP_046367994.1">
    <property type="nucleotide sequence ID" value="NZ_BBWV01000001.1"/>
</dbReference>
<dbReference type="AlphaFoldDB" id="A0A0E9MXD4"/>
<comment type="similarity">
    <text evidence="2">Belongs to the class-A beta-lactamase family.</text>
</comment>
<dbReference type="GO" id="GO:0008800">
    <property type="term" value="F:beta-lactamase activity"/>
    <property type="evidence" value="ECO:0007669"/>
    <property type="project" value="UniProtKB-EC"/>
</dbReference>
<evidence type="ECO:0000256" key="1">
    <source>
        <dbReference type="ARBA" id="ARBA00001526"/>
    </source>
</evidence>
<dbReference type="STRING" id="1220578.FPE01S_01_12870"/>
<organism evidence="6 7">
    <name type="scientific">Flavihumibacter petaseus NBRC 106054</name>
    <dbReference type="NCBI Taxonomy" id="1220578"/>
    <lineage>
        <taxon>Bacteria</taxon>
        <taxon>Pseudomonadati</taxon>
        <taxon>Bacteroidota</taxon>
        <taxon>Chitinophagia</taxon>
        <taxon>Chitinophagales</taxon>
        <taxon>Chitinophagaceae</taxon>
        <taxon>Flavihumibacter</taxon>
    </lineage>
</organism>
<keyword evidence="4" id="KW-0732">Signal</keyword>
<evidence type="ECO:0000259" key="5">
    <source>
        <dbReference type="Pfam" id="PF13354"/>
    </source>
</evidence>
<comment type="caution">
    <text evidence="6">The sequence shown here is derived from an EMBL/GenBank/DDBJ whole genome shotgun (WGS) entry which is preliminary data.</text>
</comment>